<feature type="domain" description="Thioredoxin" evidence="2">
    <location>
        <begin position="12"/>
        <end position="139"/>
    </location>
</feature>
<dbReference type="RefSeq" id="WP_245126097.1">
    <property type="nucleotide sequence ID" value="NZ_CP095062.1"/>
</dbReference>
<dbReference type="Pfam" id="PF13098">
    <property type="entry name" value="Thioredoxin_2"/>
    <property type="match status" value="1"/>
</dbReference>
<geneLocation type="plasmid" evidence="3 4">
    <name>unnamed1</name>
</geneLocation>
<organism evidence="3 4">
    <name type="scientific">Hymenobacter volaticus</name>
    <dbReference type="NCBI Taxonomy" id="2932254"/>
    <lineage>
        <taxon>Bacteria</taxon>
        <taxon>Pseudomonadati</taxon>
        <taxon>Bacteroidota</taxon>
        <taxon>Cytophagia</taxon>
        <taxon>Cytophagales</taxon>
        <taxon>Hymenobacteraceae</taxon>
        <taxon>Hymenobacter</taxon>
    </lineage>
</organism>
<sequence>MRYWLGILFLLSTVLAEAQNGSIAFVSGNWADVLAQAKKEHRSIFLYAGSPSCHYCVPMETEVFPVPVVSSYYSSTFLSHKINVDEGEGTILAKRYDIKRLPSYLYFDADGKLLHMSNGFKSPAAFVQDGKDAFDPRKAFFTLKERYDKGDRSPDFLYTFGTAPALTDKNTLFEEVNGAYFQTLKPETLTSDKNQEYIFGTYTSFNAPATQYFLTHASSFVPKFGKAEVSKKIRYIVGRAAGEIGERNDLSALKSLQQAIARTKVTDAPQWKELAYIQYLLGKQQRDWLAYTNAVQAYGKQYAAQDNFTLYEATAYVTAFVEDKKILAQADPIIKQALAAEPSYLNLCTRAKLLHKIGNKQEALLVVNEALAKAAKDQRNSTEATELLSEINK</sequence>
<keyword evidence="4" id="KW-1185">Reference proteome</keyword>
<reference evidence="3" key="1">
    <citation type="submission" date="2022-04" db="EMBL/GenBank/DDBJ databases">
        <title>Hymenobacter sp. isolated from the air.</title>
        <authorList>
            <person name="Won M."/>
            <person name="Lee C.-M."/>
            <person name="Woen H.-Y."/>
            <person name="Kwon S.-W."/>
        </authorList>
    </citation>
    <scope>NUCLEOTIDE SEQUENCE</scope>
    <source>
        <strain evidence="3">5420S-77</strain>
        <plasmid evidence="3">unnamed1</plasmid>
    </source>
</reference>
<accession>A0ABY4GCP5</accession>
<feature type="chain" id="PRO_5045503816" evidence="1">
    <location>
        <begin position="19"/>
        <end position="393"/>
    </location>
</feature>
<feature type="signal peptide" evidence="1">
    <location>
        <begin position="1"/>
        <end position="18"/>
    </location>
</feature>
<evidence type="ECO:0000313" key="3">
    <source>
        <dbReference type="EMBL" id="UOQ68667.1"/>
    </source>
</evidence>
<protein>
    <submittedName>
        <fullName evidence="3">Thioredoxin family protein</fullName>
    </submittedName>
</protein>
<evidence type="ECO:0000313" key="4">
    <source>
        <dbReference type="Proteomes" id="UP000830401"/>
    </source>
</evidence>
<dbReference type="Gene3D" id="3.40.30.10">
    <property type="entry name" value="Glutaredoxin"/>
    <property type="match status" value="1"/>
</dbReference>
<gene>
    <name evidence="3" type="ORF">MUN86_23390</name>
</gene>
<keyword evidence="1" id="KW-0732">Signal</keyword>
<name>A0ABY4GCP5_9BACT</name>
<dbReference type="EMBL" id="CP095062">
    <property type="protein sequence ID" value="UOQ68667.1"/>
    <property type="molecule type" value="Genomic_DNA"/>
</dbReference>
<keyword evidence="3" id="KW-0614">Plasmid</keyword>
<proteinExistence type="predicted"/>
<dbReference type="PROSITE" id="PS51352">
    <property type="entry name" value="THIOREDOXIN_2"/>
    <property type="match status" value="1"/>
</dbReference>
<evidence type="ECO:0000256" key="1">
    <source>
        <dbReference type="SAM" id="SignalP"/>
    </source>
</evidence>
<evidence type="ECO:0000259" key="2">
    <source>
        <dbReference type="PROSITE" id="PS51352"/>
    </source>
</evidence>
<dbReference type="Proteomes" id="UP000830401">
    <property type="component" value="Plasmid unnamed1"/>
</dbReference>
<dbReference type="InterPro" id="IPR012336">
    <property type="entry name" value="Thioredoxin-like_fold"/>
</dbReference>
<dbReference type="SUPFAM" id="SSF52833">
    <property type="entry name" value="Thioredoxin-like"/>
    <property type="match status" value="1"/>
</dbReference>
<dbReference type="InterPro" id="IPR036249">
    <property type="entry name" value="Thioredoxin-like_sf"/>
</dbReference>
<dbReference type="InterPro" id="IPR013766">
    <property type="entry name" value="Thioredoxin_domain"/>
</dbReference>